<evidence type="ECO:0000313" key="4">
    <source>
        <dbReference type="EMBL" id="BCJ93942.1"/>
    </source>
</evidence>
<keyword evidence="2" id="KW-0238">DNA-binding</keyword>
<keyword evidence="1" id="KW-0805">Transcription regulation</keyword>
<evidence type="ECO:0000256" key="2">
    <source>
        <dbReference type="ARBA" id="ARBA00023125"/>
    </source>
</evidence>
<dbReference type="Gene3D" id="2.60.120.10">
    <property type="entry name" value="Jelly Rolls"/>
    <property type="match status" value="1"/>
</dbReference>
<dbReference type="SMART" id="SM00342">
    <property type="entry name" value="HTH_ARAC"/>
    <property type="match status" value="1"/>
</dbReference>
<dbReference type="GO" id="GO:0003700">
    <property type="term" value="F:DNA-binding transcription factor activity"/>
    <property type="evidence" value="ECO:0007669"/>
    <property type="project" value="InterPro"/>
</dbReference>
<sequence>MNIISKLQSDRVSFAHSVSETATKEYYIHCHNMYEIYFFLDGDADYLVEDRGYHLTPNSLLLLSPNVFHGLKINSAKPYQRYVLHFYPDVLSLERRHVLLSAFPPIGRYDGKEIFYPYSEEYRINSFFQSFAEVAKTSPELQQQLLPVYVEALLSQITIMSLSQSAAEADYNSSETVSKIISYLNSHLTEPFRLDAIAERFFISKHHLNKVFKKATGTTVYDYLLYKRIIYAQQLIINGSNAGEAALEAGFLDYSSFYRAYTKFLGHSPAKGLASFHTPPDVFY</sequence>
<proteinExistence type="predicted"/>
<dbReference type="KEGG" id="acel:acsn021_15110"/>
<evidence type="ECO:0000256" key="3">
    <source>
        <dbReference type="ARBA" id="ARBA00023163"/>
    </source>
</evidence>
<dbReference type="Pfam" id="PF02311">
    <property type="entry name" value="AraC_binding"/>
    <property type="match status" value="1"/>
</dbReference>
<dbReference type="InterPro" id="IPR037923">
    <property type="entry name" value="HTH-like"/>
</dbReference>
<dbReference type="PANTHER" id="PTHR43280:SF34">
    <property type="entry name" value="ARAC-FAMILY TRANSCRIPTIONAL REGULATOR"/>
    <property type="match status" value="1"/>
</dbReference>
<evidence type="ECO:0000256" key="1">
    <source>
        <dbReference type="ARBA" id="ARBA00023015"/>
    </source>
</evidence>
<dbReference type="RefSeq" id="WP_184093562.1">
    <property type="nucleotide sequence ID" value="NZ_AP023367.1"/>
</dbReference>
<reference evidence="4 5" key="1">
    <citation type="journal article" date="2016" name="Int. J. Syst. Evol. Microbiol.">
        <title>Descriptions of Anaerotaenia torta gen. nov., sp. nov. and Anaerocolumna cellulosilytica gen. nov., sp. nov. isolated from a methanogenic reactor of cattle waste.</title>
        <authorList>
            <person name="Uek A."/>
            <person name="Ohtaki Y."/>
            <person name="Kaku N."/>
            <person name="Ueki K."/>
        </authorList>
    </citation>
    <scope>NUCLEOTIDE SEQUENCE [LARGE SCALE GENOMIC DNA]</scope>
    <source>
        <strain evidence="4 5">SN021</strain>
    </source>
</reference>
<keyword evidence="3" id="KW-0804">Transcription</keyword>
<gene>
    <name evidence="4" type="ORF">acsn021_15110</name>
</gene>
<dbReference type="GO" id="GO:0043565">
    <property type="term" value="F:sequence-specific DNA binding"/>
    <property type="evidence" value="ECO:0007669"/>
    <property type="project" value="InterPro"/>
</dbReference>
<dbReference type="InterPro" id="IPR018060">
    <property type="entry name" value="HTH_AraC"/>
</dbReference>
<dbReference type="InterPro" id="IPR009057">
    <property type="entry name" value="Homeodomain-like_sf"/>
</dbReference>
<dbReference type="PROSITE" id="PS01124">
    <property type="entry name" value="HTH_ARAC_FAMILY_2"/>
    <property type="match status" value="1"/>
</dbReference>
<name>A0A6S6R359_9FIRM</name>
<dbReference type="Proteomes" id="UP000515561">
    <property type="component" value="Chromosome"/>
</dbReference>
<dbReference type="SUPFAM" id="SSF51215">
    <property type="entry name" value="Regulatory protein AraC"/>
    <property type="match status" value="1"/>
</dbReference>
<dbReference type="PANTHER" id="PTHR43280">
    <property type="entry name" value="ARAC-FAMILY TRANSCRIPTIONAL REGULATOR"/>
    <property type="match status" value="1"/>
</dbReference>
<dbReference type="InterPro" id="IPR003313">
    <property type="entry name" value="AraC-bd"/>
</dbReference>
<dbReference type="AlphaFoldDB" id="A0A6S6R359"/>
<dbReference type="Gene3D" id="1.10.10.60">
    <property type="entry name" value="Homeodomain-like"/>
    <property type="match status" value="2"/>
</dbReference>
<protein>
    <submittedName>
        <fullName evidence="4">AraC family transcriptional regulator</fullName>
    </submittedName>
</protein>
<dbReference type="EMBL" id="AP023367">
    <property type="protein sequence ID" value="BCJ93942.1"/>
    <property type="molecule type" value="Genomic_DNA"/>
</dbReference>
<accession>A0A6S6R359</accession>
<dbReference type="SUPFAM" id="SSF46689">
    <property type="entry name" value="Homeodomain-like"/>
    <property type="match status" value="2"/>
</dbReference>
<keyword evidence="5" id="KW-1185">Reference proteome</keyword>
<dbReference type="Pfam" id="PF12833">
    <property type="entry name" value="HTH_18"/>
    <property type="match status" value="1"/>
</dbReference>
<dbReference type="InterPro" id="IPR014710">
    <property type="entry name" value="RmlC-like_jellyroll"/>
</dbReference>
<evidence type="ECO:0000313" key="5">
    <source>
        <dbReference type="Proteomes" id="UP000515561"/>
    </source>
</evidence>
<organism evidence="4 5">
    <name type="scientific">Anaerocolumna cellulosilytica</name>
    <dbReference type="NCBI Taxonomy" id="433286"/>
    <lineage>
        <taxon>Bacteria</taxon>
        <taxon>Bacillati</taxon>
        <taxon>Bacillota</taxon>
        <taxon>Clostridia</taxon>
        <taxon>Lachnospirales</taxon>
        <taxon>Lachnospiraceae</taxon>
        <taxon>Anaerocolumna</taxon>
    </lineage>
</organism>